<dbReference type="SUPFAM" id="SSF81665">
    <property type="entry name" value="Calcium ATPase, transmembrane domain M"/>
    <property type="match status" value="1"/>
</dbReference>
<dbReference type="Gene3D" id="1.20.1110.10">
    <property type="entry name" value="Calcium-transporting ATPase, transmembrane domain"/>
    <property type="match status" value="1"/>
</dbReference>
<feature type="transmembrane region" description="Helical" evidence="1">
    <location>
        <begin position="23"/>
        <end position="47"/>
    </location>
</feature>
<keyword evidence="3" id="KW-1185">Reference proteome</keyword>
<reference evidence="2 3" key="1">
    <citation type="journal article" date="2017" name="Nat. Commun.">
        <title>Genome assembly with in vitro proximity ligation data and whole-genome triplication in lettuce.</title>
        <authorList>
            <person name="Reyes-Chin-Wo S."/>
            <person name="Wang Z."/>
            <person name="Yang X."/>
            <person name="Kozik A."/>
            <person name="Arikit S."/>
            <person name="Song C."/>
            <person name="Xia L."/>
            <person name="Froenicke L."/>
            <person name="Lavelle D.O."/>
            <person name="Truco M.J."/>
            <person name="Xia R."/>
            <person name="Zhu S."/>
            <person name="Xu C."/>
            <person name="Xu H."/>
            <person name="Xu X."/>
            <person name="Cox K."/>
            <person name="Korf I."/>
            <person name="Meyers B.C."/>
            <person name="Michelmore R.W."/>
        </authorList>
    </citation>
    <scope>NUCLEOTIDE SEQUENCE [LARGE SCALE GENOMIC DNA]</scope>
    <source>
        <strain evidence="3">cv. Salinas</strain>
        <tissue evidence="2">Seedlings</tissue>
    </source>
</reference>
<dbReference type="EMBL" id="NBSK02000001">
    <property type="protein sequence ID" value="KAJ0227896.1"/>
    <property type="molecule type" value="Genomic_DNA"/>
</dbReference>
<name>A0A9R1WM23_LACSA</name>
<evidence type="ECO:0000256" key="1">
    <source>
        <dbReference type="SAM" id="Phobius"/>
    </source>
</evidence>
<comment type="caution">
    <text evidence="2">The sequence shown here is derived from an EMBL/GenBank/DDBJ whole genome shotgun (WGS) entry which is preliminary data.</text>
</comment>
<gene>
    <name evidence="2" type="ORF">LSAT_V11C100024110</name>
</gene>
<accession>A0A9R1WM23</accession>
<keyword evidence="1" id="KW-1133">Transmembrane helix</keyword>
<evidence type="ECO:0000313" key="2">
    <source>
        <dbReference type="EMBL" id="KAJ0227896.1"/>
    </source>
</evidence>
<evidence type="ECO:0000313" key="3">
    <source>
        <dbReference type="Proteomes" id="UP000235145"/>
    </source>
</evidence>
<keyword evidence="1" id="KW-0472">Membrane</keyword>
<dbReference type="AlphaFoldDB" id="A0A9R1WM23"/>
<dbReference type="Proteomes" id="UP000235145">
    <property type="component" value="Unassembled WGS sequence"/>
</dbReference>
<organism evidence="2 3">
    <name type="scientific">Lactuca sativa</name>
    <name type="common">Garden lettuce</name>
    <dbReference type="NCBI Taxonomy" id="4236"/>
    <lineage>
        <taxon>Eukaryota</taxon>
        <taxon>Viridiplantae</taxon>
        <taxon>Streptophyta</taxon>
        <taxon>Embryophyta</taxon>
        <taxon>Tracheophyta</taxon>
        <taxon>Spermatophyta</taxon>
        <taxon>Magnoliopsida</taxon>
        <taxon>eudicotyledons</taxon>
        <taxon>Gunneridae</taxon>
        <taxon>Pentapetalae</taxon>
        <taxon>asterids</taxon>
        <taxon>campanulids</taxon>
        <taxon>Asterales</taxon>
        <taxon>Asteraceae</taxon>
        <taxon>Cichorioideae</taxon>
        <taxon>Cichorieae</taxon>
        <taxon>Lactucinae</taxon>
        <taxon>Lactuca</taxon>
    </lineage>
</organism>
<keyword evidence="1" id="KW-0812">Transmembrane</keyword>
<sequence length="82" mass="9269">MDSGFSKWRFQCQGVRWQMEQSIFSLLQCVTIVVVAVLGLPLAVTLTLAYSMRKMMSDIALVSFIILFTINLSGAFWVDESE</sequence>
<proteinExistence type="predicted"/>
<dbReference type="InterPro" id="IPR023298">
    <property type="entry name" value="ATPase_P-typ_TM_dom_sf"/>
</dbReference>
<protein>
    <submittedName>
        <fullName evidence="2">Uncharacterized protein</fullName>
    </submittedName>
</protein>
<feature type="transmembrane region" description="Helical" evidence="1">
    <location>
        <begin position="59"/>
        <end position="78"/>
    </location>
</feature>